<reference evidence="2" key="1">
    <citation type="submission" date="2018-05" db="EMBL/GenBank/DDBJ databases">
        <authorList>
            <person name="Lanie J.A."/>
            <person name="Ng W.-L."/>
            <person name="Kazmierczak K.M."/>
            <person name="Andrzejewski T.M."/>
            <person name="Davidsen T.M."/>
            <person name="Wayne K.J."/>
            <person name="Tettelin H."/>
            <person name="Glass J.I."/>
            <person name="Rusch D."/>
            <person name="Podicherti R."/>
            <person name="Tsui H.-C.T."/>
            <person name="Winkler M.E."/>
        </authorList>
    </citation>
    <scope>NUCLEOTIDE SEQUENCE</scope>
</reference>
<keyword evidence="1" id="KW-1133">Transmembrane helix</keyword>
<evidence type="ECO:0000256" key="1">
    <source>
        <dbReference type="SAM" id="Phobius"/>
    </source>
</evidence>
<accession>A0A382S747</accession>
<protein>
    <submittedName>
        <fullName evidence="2">Uncharacterized protein</fullName>
    </submittedName>
</protein>
<proteinExistence type="predicted"/>
<organism evidence="2">
    <name type="scientific">marine metagenome</name>
    <dbReference type="NCBI Taxonomy" id="408172"/>
    <lineage>
        <taxon>unclassified sequences</taxon>
        <taxon>metagenomes</taxon>
        <taxon>ecological metagenomes</taxon>
    </lineage>
</organism>
<sequence>FIMEIDGFYLFVAGEIGIGILLMQSWAWLDRVFQVLIKFIIFPSLILFGVWSANERHEQRKRWNAENQRIKAKVALETRLKDKSIPPKKTVKIGQNAPETFERLLPIQELIEGGLRGKIL</sequence>
<name>A0A382S747_9ZZZZ</name>
<dbReference type="AlphaFoldDB" id="A0A382S747"/>
<feature type="transmembrane region" description="Helical" evidence="1">
    <location>
        <begin position="7"/>
        <end position="29"/>
    </location>
</feature>
<feature type="transmembrane region" description="Helical" evidence="1">
    <location>
        <begin position="35"/>
        <end position="53"/>
    </location>
</feature>
<evidence type="ECO:0000313" key="2">
    <source>
        <dbReference type="EMBL" id="SVD05382.1"/>
    </source>
</evidence>
<gene>
    <name evidence="2" type="ORF">METZ01_LOCUS358236</name>
</gene>
<feature type="non-terminal residue" evidence="2">
    <location>
        <position position="1"/>
    </location>
</feature>
<dbReference type="EMBL" id="UINC01126719">
    <property type="protein sequence ID" value="SVD05382.1"/>
    <property type="molecule type" value="Genomic_DNA"/>
</dbReference>
<keyword evidence="1" id="KW-0472">Membrane</keyword>
<keyword evidence="1" id="KW-0812">Transmembrane</keyword>